<feature type="non-terminal residue" evidence="3">
    <location>
        <position position="1"/>
    </location>
</feature>
<keyword evidence="4" id="KW-1185">Reference proteome</keyword>
<feature type="compositionally biased region" description="Acidic residues" evidence="1">
    <location>
        <begin position="436"/>
        <end position="450"/>
    </location>
</feature>
<feature type="region of interest" description="Disordered" evidence="1">
    <location>
        <begin position="611"/>
        <end position="633"/>
    </location>
</feature>
<name>A0A409WW90_9AGAR</name>
<sequence length="809" mass="91192">PNRPRRTANALIRDDAPRDENLDAFLASDRPESGPGDGRQRNRPRGPPTYSNASAIPVAEDPPPDMTVRQFFVALDSLGDICLHPSPGKKLKGKRKGKEKEVTFIGQPEQLLQLICGKSSVEELSAFFNGVSNAPSADDILGRISHFADACYAAEQTEAVLQLVYFLNAIKLACLIQRFLNAHHGYLINDVWNDLEPRTKLPRWKLRIYLFHGLVAIRMAGAGSMYLLVMIACAKLKTKLLSIDAATIGVIARFIRFPSKSPLGMLIRKNVIPAIAMLRQKYPLRMTCFFPTEFLQSFYITQDVNCTNLVTTDTIFDSFKLFNDFIKARDWDAWAECQLQVELPGGPSLDLLNTGLFTPLDFSAAIKAAREAGPCGRRMLSDNNSYLPTPPRDVSPATPSRPTAPATSMMMATPMTTPQAQQPIGRPQSSRHVLAGEEEDDVSESDDEVAPLDWNSSMDDELLYTFKVNFKPQLDYNTRVFYPTDFEGRFEETERQRGFAAKADYPETLEEFEKRYRKQLTSGKRPNRQTFLGLDYRIIEGRMLRINDANGNLLLMFWDHMKDSMRDTLLHKMEYILSGQVKYVDTESEGINNIFGALHASWYPRFAKNGHGAPSTADPSTLQRDGRRPVNTSLNVPRLSKEIKDNQEVYQMLLDALRPVFEWIYATLKRLFPDTFLSLSVSVQFLPNSTTTPVYPFAGFVLNVNVSTRMHRDTGDKDICLVLVISDCVGGELVLVEPGVVLRMRSGDAVVFPSKAFTHLNLHFKGKRISLVLHTDKCMKGWEKNGNGWLDNATFRFVMDDDDHYSGHR</sequence>
<evidence type="ECO:0000313" key="4">
    <source>
        <dbReference type="Proteomes" id="UP000284706"/>
    </source>
</evidence>
<dbReference type="OrthoDB" id="3017944at2759"/>
<comment type="caution">
    <text evidence="3">The sequence shown here is derived from an EMBL/GenBank/DDBJ whole genome shotgun (WGS) entry which is preliminary data.</text>
</comment>
<dbReference type="Gene3D" id="3.60.130.30">
    <property type="match status" value="1"/>
</dbReference>
<proteinExistence type="predicted"/>
<dbReference type="EMBL" id="NHYE01004704">
    <property type="protein sequence ID" value="PPQ82767.1"/>
    <property type="molecule type" value="Genomic_DNA"/>
</dbReference>
<dbReference type="AlphaFoldDB" id="A0A409WW90"/>
<feature type="transmembrane region" description="Helical" evidence="2">
    <location>
        <begin position="208"/>
        <end position="232"/>
    </location>
</feature>
<evidence type="ECO:0000256" key="1">
    <source>
        <dbReference type="SAM" id="MobiDB-lite"/>
    </source>
</evidence>
<accession>A0A409WW90</accession>
<feature type="region of interest" description="Disordered" evidence="1">
    <location>
        <begin position="379"/>
        <end position="452"/>
    </location>
</feature>
<evidence type="ECO:0000256" key="2">
    <source>
        <dbReference type="SAM" id="Phobius"/>
    </source>
</evidence>
<gene>
    <name evidence="3" type="ORF">CVT26_000178</name>
</gene>
<feature type="region of interest" description="Disordered" evidence="1">
    <location>
        <begin position="1"/>
        <end position="63"/>
    </location>
</feature>
<keyword evidence="2" id="KW-0472">Membrane</keyword>
<dbReference type="InParanoid" id="A0A409WW90"/>
<dbReference type="STRING" id="231916.A0A409WW90"/>
<dbReference type="Proteomes" id="UP000284706">
    <property type="component" value="Unassembled WGS sequence"/>
</dbReference>
<protein>
    <submittedName>
        <fullName evidence="3">Uncharacterized protein</fullName>
    </submittedName>
</protein>
<evidence type="ECO:0000313" key="3">
    <source>
        <dbReference type="EMBL" id="PPQ82767.1"/>
    </source>
</evidence>
<organism evidence="3 4">
    <name type="scientific">Gymnopilus dilepis</name>
    <dbReference type="NCBI Taxonomy" id="231916"/>
    <lineage>
        <taxon>Eukaryota</taxon>
        <taxon>Fungi</taxon>
        <taxon>Dikarya</taxon>
        <taxon>Basidiomycota</taxon>
        <taxon>Agaricomycotina</taxon>
        <taxon>Agaricomycetes</taxon>
        <taxon>Agaricomycetidae</taxon>
        <taxon>Agaricales</taxon>
        <taxon>Agaricineae</taxon>
        <taxon>Hymenogastraceae</taxon>
        <taxon>Gymnopilus</taxon>
    </lineage>
</organism>
<keyword evidence="2" id="KW-0812">Transmembrane</keyword>
<feature type="compositionally biased region" description="Low complexity" evidence="1">
    <location>
        <begin position="395"/>
        <end position="423"/>
    </location>
</feature>
<keyword evidence="2" id="KW-1133">Transmembrane helix</keyword>
<feature type="compositionally biased region" description="Basic and acidic residues" evidence="1">
    <location>
        <begin position="12"/>
        <end position="21"/>
    </location>
</feature>
<reference evidence="3 4" key="1">
    <citation type="journal article" date="2018" name="Evol. Lett.">
        <title>Horizontal gene cluster transfer increased hallucinogenic mushroom diversity.</title>
        <authorList>
            <person name="Reynolds H.T."/>
            <person name="Vijayakumar V."/>
            <person name="Gluck-Thaler E."/>
            <person name="Korotkin H.B."/>
            <person name="Matheny P.B."/>
            <person name="Slot J.C."/>
        </authorList>
    </citation>
    <scope>NUCLEOTIDE SEQUENCE [LARGE SCALE GENOMIC DNA]</scope>
    <source>
        <strain evidence="3 4">SRW20</strain>
    </source>
</reference>